<dbReference type="GO" id="GO:0019843">
    <property type="term" value="F:rRNA binding"/>
    <property type="evidence" value="ECO:0007669"/>
    <property type="project" value="UniProtKB-UniRule"/>
</dbReference>
<comment type="similarity">
    <text evidence="1 6 7">Belongs to the universal ribosomal protein uS8 family.</text>
</comment>
<accession>A0A2K8KRK2</accession>
<evidence type="ECO:0000313" key="8">
    <source>
        <dbReference type="EMBL" id="ATX75526.1"/>
    </source>
</evidence>
<dbReference type="Gene3D" id="3.30.1370.30">
    <property type="match status" value="1"/>
</dbReference>
<dbReference type="Gene3D" id="3.30.1490.10">
    <property type="match status" value="1"/>
</dbReference>
<dbReference type="KEGG" id="rfo:REIFOR_00349"/>
<dbReference type="GO" id="GO:0006412">
    <property type="term" value="P:translation"/>
    <property type="evidence" value="ECO:0007669"/>
    <property type="project" value="UniProtKB-UniRule"/>
</dbReference>
<protein>
    <recommendedName>
        <fullName evidence="4 6">Small ribosomal subunit protein uS8</fullName>
    </recommendedName>
</protein>
<comment type="subunit">
    <text evidence="5 6">Part of the 30S ribosomal subunit. Contacts proteins S5 and S12.</text>
</comment>
<dbReference type="GO" id="GO:0005840">
    <property type="term" value="C:ribosome"/>
    <property type="evidence" value="ECO:0007669"/>
    <property type="project" value="UniProtKB-KW"/>
</dbReference>
<dbReference type="InterPro" id="IPR047863">
    <property type="entry name" value="Ribosomal_uS8_CS"/>
</dbReference>
<sequence>MFRGLKKQVGKQNGLGWGFYTPSYRVLAELRGYIQMSMQDTLADMLTRIRNAQRSGHAAVVMPSSKQKVAVAEVLKQEGFIGVFSVEGEAKLILTIELKYFEGRPVIESIKRVSRPGLRQYCGSQDLPNVSGGLGIAIISTSKGVMTDRAARSAGVGGEILCEVF</sequence>
<dbReference type="GO" id="GO:1990904">
    <property type="term" value="C:ribonucleoprotein complex"/>
    <property type="evidence" value="ECO:0007669"/>
    <property type="project" value="UniProtKB-KW"/>
</dbReference>
<evidence type="ECO:0000256" key="3">
    <source>
        <dbReference type="ARBA" id="ARBA00023274"/>
    </source>
</evidence>
<keyword evidence="2 6" id="KW-0689">Ribosomal protein</keyword>
<evidence type="ECO:0000256" key="2">
    <source>
        <dbReference type="ARBA" id="ARBA00022980"/>
    </source>
</evidence>
<dbReference type="PROSITE" id="PS00053">
    <property type="entry name" value="RIBOSOMAL_S8"/>
    <property type="match status" value="1"/>
</dbReference>
<name>A0A2K8KRK2_9GAMM</name>
<dbReference type="InterPro" id="IPR000630">
    <property type="entry name" value="Ribosomal_uS8"/>
</dbReference>
<dbReference type="AlphaFoldDB" id="A0A2K8KRK2"/>
<evidence type="ECO:0000256" key="1">
    <source>
        <dbReference type="ARBA" id="ARBA00006471"/>
    </source>
</evidence>
<dbReference type="FunFam" id="3.30.1490.10:FF:000001">
    <property type="entry name" value="30S ribosomal protein S8"/>
    <property type="match status" value="1"/>
</dbReference>
<dbReference type="HAMAP" id="MF_01302_B">
    <property type="entry name" value="Ribosomal_uS8_B"/>
    <property type="match status" value="1"/>
</dbReference>
<dbReference type="SUPFAM" id="SSF56047">
    <property type="entry name" value="Ribosomal protein S8"/>
    <property type="match status" value="1"/>
</dbReference>
<keyword evidence="6" id="KW-0699">rRNA-binding</keyword>
<dbReference type="Pfam" id="PF00410">
    <property type="entry name" value="Ribosomal_S8"/>
    <property type="match status" value="1"/>
</dbReference>
<dbReference type="GO" id="GO:0005737">
    <property type="term" value="C:cytoplasm"/>
    <property type="evidence" value="ECO:0007669"/>
    <property type="project" value="UniProtKB-ARBA"/>
</dbReference>
<comment type="function">
    <text evidence="6">One of the primary rRNA binding proteins, it binds directly to 16S rRNA central domain where it helps coordinate assembly of the platform of the 30S subunit.</text>
</comment>
<keyword evidence="9" id="KW-1185">Reference proteome</keyword>
<dbReference type="GO" id="GO:0003735">
    <property type="term" value="F:structural constituent of ribosome"/>
    <property type="evidence" value="ECO:0007669"/>
    <property type="project" value="InterPro"/>
</dbReference>
<dbReference type="Proteomes" id="UP000229757">
    <property type="component" value="Chromosome"/>
</dbReference>
<organism evidence="8 9">
    <name type="scientific">Reinekea forsetii</name>
    <dbReference type="NCBI Taxonomy" id="1336806"/>
    <lineage>
        <taxon>Bacteria</taxon>
        <taxon>Pseudomonadati</taxon>
        <taxon>Pseudomonadota</taxon>
        <taxon>Gammaproteobacteria</taxon>
        <taxon>Oceanospirillales</taxon>
        <taxon>Saccharospirillaceae</taxon>
        <taxon>Reinekea</taxon>
    </lineage>
</organism>
<dbReference type="EMBL" id="CP011797">
    <property type="protein sequence ID" value="ATX75526.1"/>
    <property type="molecule type" value="Genomic_DNA"/>
</dbReference>
<evidence type="ECO:0000256" key="6">
    <source>
        <dbReference type="HAMAP-Rule" id="MF_01302"/>
    </source>
</evidence>
<dbReference type="InterPro" id="IPR035987">
    <property type="entry name" value="Ribosomal_uS8_sf"/>
</dbReference>
<reference evidence="8 9" key="1">
    <citation type="journal article" date="2017" name="Environ. Microbiol.">
        <title>Genomic and physiological analyses of 'Reinekea forsetii' reveal a versatile opportunistic lifestyle during spring algae blooms.</title>
        <authorList>
            <person name="Avci B."/>
            <person name="Hahnke R.L."/>
            <person name="Chafee M."/>
            <person name="Fischer T."/>
            <person name="Gruber-Vodicka H."/>
            <person name="Tegetmeyer H.E."/>
            <person name="Harder J."/>
            <person name="Fuchs B.M."/>
            <person name="Amann R.I."/>
            <person name="Teeling H."/>
        </authorList>
    </citation>
    <scope>NUCLEOTIDE SEQUENCE [LARGE SCALE GENOMIC DNA]</scope>
    <source>
        <strain evidence="8 9">Hel1_31_D35</strain>
    </source>
</reference>
<evidence type="ECO:0000256" key="4">
    <source>
        <dbReference type="ARBA" id="ARBA00035258"/>
    </source>
</evidence>
<evidence type="ECO:0000256" key="7">
    <source>
        <dbReference type="RuleBase" id="RU003660"/>
    </source>
</evidence>
<proteinExistence type="inferred from homology"/>
<evidence type="ECO:0000313" key="9">
    <source>
        <dbReference type="Proteomes" id="UP000229757"/>
    </source>
</evidence>
<keyword evidence="6" id="KW-0694">RNA-binding</keyword>
<dbReference type="NCBIfam" id="NF001109">
    <property type="entry name" value="PRK00136.1"/>
    <property type="match status" value="1"/>
</dbReference>
<gene>
    <name evidence="6" type="primary">rpsH</name>
    <name evidence="8" type="ORF">REIFOR_00349</name>
</gene>
<dbReference type="PANTHER" id="PTHR11758">
    <property type="entry name" value="40S RIBOSOMAL PROTEIN S15A"/>
    <property type="match status" value="1"/>
</dbReference>
<evidence type="ECO:0000256" key="5">
    <source>
        <dbReference type="ARBA" id="ARBA00046740"/>
    </source>
</evidence>
<keyword evidence="3 6" id="KW-0687">Ribonucleoprotein</keyword>